<dbReference type="EMBL" id="BMNJ01000003">
    <property type="protein sequence ID" value="GGO97416.1"/>
    <property type="molecule type" value="Genomic_DNA"/>
</dbReference>
<name>A0A8H9LIK3_9ACTO</name>
<keyword evidence="3" id="KW-1185">Reference proteome</keyword>
<dbReference type="Proteomes" id="UP000614239">
    <property type="component" value="Unassembled WGS sequence"/>
</dbReference>
<reference evidence="2" key="1">
    <citation type="journal article" date="2014" name="Int. J. Syst. Evol. Microbiol.">
        <title>Complete genome sequence of Corynebacterium casei LMG S-19264T (=DSM 44701T), isolated from a smear-ripened cheese.</title>
        <authorList>
            <consortium name="US DOE Joint Genome Institute (JGI-PGF)"/>
            <person name="Walter F."/>
            <person name="Albersmeier A."/>
            <person name="Kalinowski J."/>
            <person name="Ruckert C."/>
        </authorList>
    </citation>
    <scope>NUCLEOTIDE SEQUENCE</scope>
    <source>
        <strain evidence="2">CGMCC 4.7372</strain>
    </source>
</reference>
<evidence type="ECO:0000256" key="1">
    <source>
        <dbReference type="SAM" id="MobiDB-lite"/>
    </source>
</evidence>
<reference evidence="2" key="2">
    <citation type="submission" date="2020-09" db="EMBL/GenBank/DDBJ databases">
        <authorList>
            <person name="Sun Q."/>
            <person name="Zhou Y."/>
        </authorList>
    </citation>
    <scope>NUCLEOTIDE SEQUENCE</scope>
    <source>
        <strain evidence="2">CGMCC 4.7372</strain>
    </source>
</reference>
<evidence type="ECO:0000313" key="3">
    <source>
        <dbReference type="Proteomes" id="UP000614239"/>
    </source>
</evidence>
<sequence length="327" mass="34777">MVEDLRAPAVEGDVVEEKNTGHGITLSHPRDLSRKHSRGTLPSSIETGPAGTGYRHFTSPQRGAASQSQRSQRFRVRSVTDLDLRPSILLALWLPVPSSRGAAAVEGADGAHTVAAPELGGEVPLLEWMTLVGRPERVAAVFPSPSDPLPGLGSALDAGEAVLLRTAAARGGPHEARTRLLIPEPSGTSAVWRLVDLGTGPTGPAPAIPPFDAAHARTQVHAATEEAIEALTELDLARERPELADDLTDLITAVADPRLLPPGMDQRRRELLERSLRLLGICEIALDDDGAAATALQAERRARVLRPLRDTARRGVAAATDWWAGAR</sequence>
<evidence type="ECO:0000313" key="2">
    <source>
        <dbReference type="EMBL" id="GGO97416.1"/>
    </source>
</evidence>
<feature type="region of interest" description="Disordered" evidence="1">
    <location>
        <begin position="18"/>
        <end position="72"/>
    </location>
</feature>
<accession>A0A8H9LIK3</accession>
<dbReference type="AlphaFoldDB" id="A0A8H9LIK3"/>
<organism evidence="2 3">
    <name type="scientific">Actinomyces gaoshouyii</name>
    <dbReference type="NCBI Taxonomy" id="1960083"/>
    <lineage>
        <taxon>Bacteria</taxon>
        <taxon>Bacillati</taxon>
        <taxon>Actinomycetota</taxon>
        <taxon>Actinomycetes</taxon>
        <taxon>Actinomycetales</taxon>
        <taxon>Actinomycetaceae</taxon>
        <taxon>Actinomyces</taxon>
    </lineage>
</organism>
<protein>
    <submittedName>
        <fullName evidence="2">Uncharacterized protein</fullName>
    </submittedName>
</protein>
<gene>
    <name evidence="2" type="ORF">GCM10011612_09900</name>
</gene>
<comment type="caution">
    <text evidence="2">The sequence shown here is derived from an EMBL/GenBank/DDBJ whole genome shotgun (WGS) entry which is preliminary data.</text>
</comment>
<proteinExistence type="predicted"/>
<feature type="compositionally biased region" description="Low complexity" evidence="1">
    <location>
        <begin position="59"/>
        <end position="71"/>
    </location>
</feature>